<sequence>MSDDLISKKELLELTGISYGQLYRWKRKNLIPEEWFIRKSTFTGQETFFPREKILARIEKIKDMKDDLSLDQLADMFSPNPMETTLNKEEVLKRNIVSKIALEFYVSHEGERDLFTFEHILHAYILEKLLQTGEMSLEEGTILLEVLGTHYEKFRGKSCDLILLRKMGISTFILLSNPSEIYFDTGAKVVARLNVTSCIEELKIKISESEG</sequence>
<dbReference type="Proteomes" id="UP000580891">
    <property type="component" value="Unassembled WGS sequence"/>
</dbReference>
<organism evidence="1 2">
    <name type="scientific">[Anoxybacillus] calidus</name>
    <dbReference type="NCBI Taxonomy" id="575178"/>
    <lineage>
        <taxon>Bacteria</taxon>
        <taxon>Bacillati</taxon>
        <taxon>Bacillota</taxon>
        <taxon>Bacilli</taxon>
        <taxon>Bacillales</taxon>
        <taxon>Anoxybacillaceae</taxon>
        <taxon>Paranoxybacillus</taxon>
    </lineage>
</organism>
<accession>A0A7W0BW72</accession>
<dbReference type="EMBL" id="JACDUU010000002">
    <property type="protein sequence ID" value="MBA2870926.1"/>
    <property type="molecule type" value="Genomic_DNA"/>
</dbReference>
<reference evidence="1 2" key="1">
    <citation type="submission" date="2020-07" db="EMBL/GenBank/DDBJ databases">
        <title>Genomic Encyclopedia of Type Strains, Phase IV (KMG-IV): sequencing the most valuable type-strain genomes for metagenomic binning, comparative biology and taxonomic classification.</title>
        <authorList>
            <person name="Goeker M."/>
        </authorList>
    </citation>
    <scope>NUCLEOTIDE SEQUENCE [LARGE SCALE GENOMIC DNA]</scope>
    <source>
        <strain evidence="1 2">DSM 25220</strain>
    </source>
</reference>
<protein>
    <submittedName>
        <fullName evidence="1">DNA-binding transcriptional MerR regulator</fullName>
    </submittedName>
</protein>
<gene>
    <name evidence="1" type="ORF">HNQ85_001196</name>
</gene>
<keyword evidence="1" id="KW-0238">DNA-binding</keyword>
<name>A0A7W0BW72_9BACL</name>
<comment type="caution">
    <text evidence="1">The sequence shown here is derived from an EMBL/GenBank/DDBJ whole genome shotgun (WGS) entry which is preliminary data.</text>
</comment>
<evidence type="ECO:0000313" key="1">
    <source>
        <dbReference type="EMBL" id="MBA2870926.1"/>
    </source>
</evidence>
<evidence type="ECO:0000313" key="2">
    <source>
        <dbReference type="Proteomes" id="UP000580891"/>
    </source>
</evidence>
<proteinExistence type="predicted"/>
<dbReference type="InterPro" id="IPR025063">
    <property type="entry name" value="DUF4004"/>
</dbReference>
<keyword evidence="2" id="KW-1185">Reference proteome</keyword>
<dbReference type="GO" id="GO:0003677">
    <property type="term" value="F:DNA binding"/>
    <property type="evidence" value="ECO:0007669"/>
    <property type="project" value="UniProtKB-KW"/>
</dbReference>
<dbReference type="RefSeq" id="WP_181536815.1">
    <property type="nucleotide sequence ID" value="NZ_JACDUU010000002.1"/>
</dbReference>
<dbReference type="Pfam" id="PF13171">
    <property type="entry name" value="DUF4004"/>
    <property type="match status" value="1"/>
</dbReference>
<dbReference type="AlphaFoldDB" id="A0A7W0BW72"/>